<reference evidence="1" key="1">
    <citation type="journal article" date="2020" name="Stud. Mycol.">
        <title>101 Dothideomycetes genomes: a test case for predicting lifestyles and emergence of pathogens.</title>
        <authorList>
            <person name="Haridas S."/>
            <person name="Albert R."/>
            <person name="Binder M."/>
            <person name="Bloem J."/>
            <person name="Labutti K."/>
            <person name="Salamov A."/>
            <person name="Andreopoulos B."/>
            <person name="Baker S."/>
            <person name="Barry K."/>
            <person name="Bills G."/>
            <person name="Bluhm B."/>
            <person name="Cannon C."/>
            <person name="Castanera R."/>
            <person name="Culley D."/>
            <person name="Daum C."/>
            <person name="Ezra D."/>
            <person name="Gonzalez J."/>
            <person name="Henrissat B."/>
            <person name="Kuo A."/>
            <person name="Liang C."/>
            <person name="Lipzen A."/>
            <person name="Lutzoni F."/>
            <person name="Magnuson J."/>
            <person name="Mondo S."/>
            <person name="Nolan M."/>
            <person name="Ohm R."/>
            <person name="Pangilinan J."/>
            <person name="Park H.-J."/>
            <person name="Ramirez L."/>
            <person name="Alfaro M."/>
            <person name="Sun H."/>
            <person name="Tritt A."/>
            <person name="Yoshinaga Y."/>
            <person name="Zwiers L.-H."/>
            <person name="Turgeon B."/>
            <person name="Goodwin S."/>
            <person name="Spatafora J."/>
            <person name="Crous P."/>
            <person name="Grigoriev I."/>
        </authorList>
    </citation>
    <scope>NUCLEOTIDE SEQUENCE</scope>
    <source>
        <strain evidence="1">CBS 122681</strain>
    </source>
</reference>
<dbReference type="EMBL" id="MU004448">
    <property type="protein sequence ID" value="KAF2650656.1"/>
    <property type="molecule type" value="Genomic_DNA"/>
</dbReference>
<dbReference type="AlphaFoldDB" id="A0A6A6SSA1"/>
<sequence>MDGPGGDVRFRILFRKRRLVASYRCSRCKKRPLLSSSKYLLMLCEISVACSPVWLGAVYGKKTILLHGPIT</sequence>
<name>A0A6A6SSA1_9PLEO</name>
<keyword evidence="2" id="KW-1185">Reference proteome</keyword>
<proteinExistence type="predicted"/>
<gene>
    <name evidence="1" type="ORF">K491DRAFT_125566</name>
</gene>
<protein>
    <submittedName>
        <fullName evidence="1">Uncharacterized protein</fullName>
    </submittedName>
</protein>
<evidence type="ECO:0000313" key="1">
    <source>
        <dbReference type="EMBL" id="KAF2650656.1"/>
    </source>
</evidence>
<organism evidence="1 2">
    <name type="scientific">Lophiostoma macrostomum CBS 122681</name>
    <dbReference type="NCBI Taxonomy" id="1314788"/>
    <lineage>
        <taxon>Eukaryota</taxon>
        <taxon>Fungi</taxon>
        <taxon>Dikarya</taxon>
        <taxon>Ascomycota</taxon>
        <taxon>Pezizomycotina</taxon>
        <taxon>Dothideomycetes</taxon>
        <taxon>Pleosporomycetidae</taxon>
        <taxon>Pleosporales</taxon>
        <taxon>Lophiostomataceae</taxon>
        <taxon>Lophiostoma</taxon>
    </lineage>
</organism>
<accession>A0A6A6SSA1</accession>
<evidence type="ECO:0000313" key="2">
    <source>
        <dbReference type="Proteomes" id="UP000799324"/>
    </source>
</evidence>
<dbReference type="Proteomes" id="UP000799324">
    <property type="component" value="Unassembled WGS sequence"/>
</dbReference>